<accession>A0A3G8ZL17</accession>
<evidence type="ECO:0000259" key="6">
    <source>
        <dbReference type="Pfam" id="PF00496"/>
    </source>
</evidence>
<dbReference type="GO" id="GO:0043190">
    <property type="term" value="C:ATP-binding cassette (ABC) transporter complex"/>
    <property type="evidence" value="ECO:0007669"/>
    <property type="project" value="InterPro"/>
</dbReference>
<dbReference type="InterPro" id="IPR039424">
    <property type="entry name" value="SBP_5"/>
</dbReference>
<dbReference type="PIRSF" id="PIRSF002741">
    <property type="entry name" value="MppA"/>
    <property type="match status" value="1"/>
</dbReference>
<gene>
    <name evidence="7" type="ORF">EH165_04535</name>
</gene>
<keyword evidence="2" id="KW-0813">Transport</keyword>
<evidence type="ECO:0000256" key="2">
    <source>
        <dbReference type="ARBA" id="ARBA00022448"/>
    </source>
</evidence>
<keyword evidence="8" id="KW-1185">Reference proteome</keyword>
<comment type="similarity">
    <text evidence="1">Belongs to the bacterial solute-binding protein 5 family.</text>
</comment>
<evidence type="ECO:0000256" key="3">
    <source>
        <dbReference type="ARBA" id="ARBA00022729"/>
    </source>
</evidence>
<dbReference type="RefSeq" id="WP_124798220.1">
    <property type="nucleotide sequence ID" value="NZ_CP034170.1"/>
</dbReference>
<proteinExistence type="inferred from homology"/>
<dbReference type="Pfam" id="PF00496">
    <property type="entry name" value="SBP_bac_5"/>
    <property type="match status" value="1"/>
</dbReference>
<dbReference type="SUPFAM" id="SSF53850">
    <property type="entry name" value="Periplasmic binding protein-like II"/>
    <property type="match status" value="1"/>
</dbReference>
<dbReference type="PROSITE" id="PS51257">
    <property type="entry name" value="PROKAR_LIPOPROTEIN"/>
    <property type="match status" value="1"/>
</dbReference>
<dbReference type="Gene3D" id="3.40.190.10">
    <property type="entry name" value="Periplasmic binding protein-like II"/>
    <property type="match status" value="1"/>
</dbReference>
<dbReference type="GO" id="GO:0015833">
    <property type="term" value="P:peptide transport"/>
    <property type="evidence" value="ECO:0007669"/>
    <property type="project" value="TreeGrafter"/>
</dbReference>
<name>A0A3G8ZL17_9ACTN</name>
<feature type="domain" description="Solute-binding protein family 5" evidence="6">
    <location>
        <begin position="110"/>
        <end position="456"/>
    </location>
</feature>
<dbReference type="KEGG" id="nak:EH165_04535"/>
<dbReference type="Gene3D" id="3.10.105.10">
    <property type="entry name" value="Dipeptide-binding Protein, Domain 3"/>
    <property type="match status" value="1"/>
</dbReference>
<keyword evidence="3 5" id="KW-0732">Signal</keyword>
<reference evidence="7 8" key="1">
    <citation type="submission" date="2018-11" db="EMBL/GenBank/DDBJ databases">
        <authorList>
            <person name="Da X."/>
        </authorList>
    </citation>
    <scope>NUCLEOTIDE SEQUENCE [LARGE SCALE GENOMIC DNA]</scope>
    <source>
        <strain evidence="7 8">S14-144</strain>
    </source>
</reference>
<dbReference type="OrthoDB" id="5243526at2"/>
<evidence type="ECO:0000256" key="1">
    <source>
        <dbReference type="ARBA" id="ARBA00005695"/>
    </source>
</evidence>
<evidence type="ECO:0000313" key="7">
    <source>
        <dbReference type="EMBL" id="AZI57535.1"/>
    </source>
</evidence>
<sequence length="543" mass="57507">MLALPGRRKHYRLIAAVAAVAIFVSGCSGSSDAATSAAPSGAADPQQPAGSSASAAGTSAGVAQAGGTITFGRTQAPTSLDLHNQITANNAFAIDKIFESLVSFDADGALEPWLASKYESSADGLTWTFTLRDGVTFSNGAPLTPADVVFSLNRHFKVGGPLPLAAPITSIAAEGANTVVIKLSAPYTPFLAELAGFSNGILPADFGGVAEDKFFLKPVGTGPFVVATWDQGGDLTFTANKKYWQPGKPYVDSLIYRLVPEDTQLIAQLQGGQVNAIDQVSPANVAELESNSKLAVSNTPGWEIETLFFNNLDTHFSDRFVRRAVSYALDRQGLVQATSFGTATVAGSLLPPTIPDYNAQTKTLNFNVDAAQKELKQSAFPDGFSTKLMVASGNSKRAQEAQIIQAALAEINIKVEIESIDLAAFRERFRAFDYSMMINSALSDVADPNGIISFQADPDAGTNAYWTHYNNPEVTALIQQGRTKAEGPDRAAIYAQIQDLIAGDAPYIPLAYTPNIKATSATVHGLVVLPNGSVRFQDAWISK</sequence>
<dbReference type="PANTHER" id="PTHR30290">
    <property type="entry name" value="PERIPLASMIC BINDING COMPONENT OF ABC TRANSPORTER"/>
    <property type="match status" value="1"/>
</dbReference>
<dbReference type="InterPro" id="IPR000914">
    <property type="entry name" value="SBP_5_dom"/>
</dbReference>
<dbReference type="AlphaFoldDB" id="A0A3G8ZL17"/>
<dbReference type="EMBL" id="CP034170">
    <property type="protein sequence ID" value="AZI57535.1"/>
    <property type="molecule type" value="Genomic_DNA"/>
</dbReference>
<feature type="region of interest" description="Disordered" evidence="4">
    <location>
        <begin position="34"/>
        <end position="57"/>
    </location>
</feature>
<protein>
    <submittedName>
        <fullName evidence="7">ABC transporter substrate-binding protein</fullName>
    </submittedName>
</protein>
<organism evidence="7 8">
    <name type="scientific">Nakamurella antarctica</name>
    <dbReference type="NCBI Taxonomy" id="1902245"/>
    <lineage>
        <taxon>Bacteria</taxon>
        <taxon>Bacillati</taxon>
        <taxon>Actinomycetota</taxon>
        <taxon>Actinomycetes</taxon>
        <taxon>Nakamurellales</taxon>
        <taxon>Nakamurellaceae</taxon>
        <taxon>Nakamurella</taxon>
    </lineage>
</organism>
<dbReference type="GO" id="GO:0042597">
    <property type="term" value="C:periplasmic space"/>
    <property type="evidence" value="ECO:0007669"/>
    <property type="project" value="UniProtKB-ARBA"/>
</dbReference>
<dbReference type="InterPro" id="IPR030678">
    <property type="entry name" value="Peptide/Ni-bd"/>
</dbReference>
<dbReference type="GO" id="GO:1904680">
    <property type="term" value="F:peptide transmembrane transporter activity"/>
    <property type="evidence" value="ECO:0007669"/>
    <property type="project" value="TreeGrafter"/>
</dbReference>
<feature type="signal peptide" evidence="5">
    <location>
        <begin position="1"/>
        <end position="33"/>
    </location>
</feature>
<evidence type="ECO:0000256" key="4">
    <source>
        <dbReference type="SAM" id="MobiDB-lite"/>
    </source>
</evidence>
<feature type="chain" id="PRO_5018311093" evidence="5">
    <location>
        <begin position="34"/>
        <end position="543"/>
    </location>
</feature>
<dbReference type="PANTHER" id="PTHR30290:SF9">
    <property type="entry name" value="OLIGOPEPTIDE-BINDING PROTEIN APPA"/>
    <property type="match status" value="1"/>
</dbReference>
<evidence type="ECO:0000256" key="5">
    <source>
        <dbReference type="SAM" id="SignalP"/>
    </source>
</evidence>
<evidence type="ECO:0000313" key="8">
    <source>
        <dbReference type="Proteomes" id="UP000268084"/>
    </source>
</evidence>
<dbReference type="CDD" id="cd00995">
    <property type="entry name" value="PBP2_NikA_DppA_OppA_like"/>
    <property type="match status" value="1"/>
</dbReference>
<dbReference type="Proteomes" id="UP000268084">
    <property type="component" value="Chromosome"/>
</dbReference>
<reference evidence="7 8" key="2">
    <citation type="submission" date="2018-12" db="EMBL/GenBank/DDBJ databases">
        <title>Nakamurella antarcticus sp. nov., isolated from Antarctica South Shetland Islands soil.</title>
        <authorList>
            <person name="Peng F."/>
        </authorList>
    </citation>
    <scope>NUCLEOTIDE SEQUENCE [LARGE SCALE GENOMIC DNA]</scope>
    <source>
        <strain evidence="7 8">S14-144</strain>
    </source>
</reference>
<dbReference type="Gene3D" id="3.90.76.10">
    <property type="entry name" value="Dipeptide-binding Protein, Domain 1"/>
    <property type="match status" value="1"/>
</dbReference>